<name>A0ABS7X3Y3_9GAMM</name>
<comment type="subcellular location">
    <subcellularLocation>
        <location evidence="1 10">Cell inner membrane</location>
        <topology evidence="1 10">Single-pass membrane protein</topology>
        <orientation evidence="1 10">Periplasmic side</orientation>
    </subcellularLocation>
</comment>
<evidence type="ECO:0000256" key="5">
    <source>
        <dbReference type="ARBA" id="ARBA00022519"/>
    </source>
</evidence>
<organism evidence="13 14">
    <name type="scientific">Rheinheimera maricola</name>
    <dbReference type="NCBI Taxonomy" id="2793282"/>
    <lineage>
        <taxon>Bacteria</taxon>
        <taxon>Pseudomonadati</taxon>
        <taxon>Pseudomonadota</taxon>
        <taxon>Gammaproteobacteria</taxon>
        <taxon>Chromatiales</taxon>
        <taxon>Chromatiaceae</taxon>
        <taxon>Rheinheimera</taxon>
    </lineage>
</organism>
<dbReference type="PANTHER" id="PTHR33446">
    <property type="entry name" value="PROTEIN TONB-RELATED"/>
    <property type="match status" value="1"/>
</dbReference>
<proteinExistence type="inferred from homology"/>
<evidence type="ECO:0000256" key="6">
    <source>
        <dbReference type="ARBA" id="ARBA00022692"/>
    </source>
</evidence>
<dbReference type="RefSeq" id="WP_224673210.1">
    <property type="nucleotide sequence ID" value="NZ_JAERPS020000001.1"/>
</dbReference>
<dbReference type="Gene3D" id="3.30.1150.10">
    <property type="match status" value="1"/>
</dbReference>
<dbReference type="InterPro" id="IPR037682">
    <property type="entry name" value="TonB_C"/>
</dbReference>
<dbReference type="EMBL" id="JAERPS020000001">
    <property type="protein sequence ID" value="MBZ9610269.1"/>
    <property type="molecule type" value="Genomic_DNA"/>
</dbReference>
<dbReference type="Proteomes" id="UP000663814">
    <property type="component" value="Unassembled WGS sequence"/>
</dbReference>
<dbReference type="PROSITE" id="PS52015">
    <property type="entry name" value="TONB_CTD"/>
    <property type="match status" value="1"/>
</dbReference>
<evidence type="ECO:0000256" key="1">
    <source>
        <dbReference type="ARBA" id="ARBA00004383"/>
    </source>
</evidence>
<keyword evidence="6 10" id="KW-0812">Transmembrane</keyword>
<keyword evidence="8 10" id="KW-1133">Transmembrane helix</keyword>
<keyword evidence="7 10" id="KW-0653">Protein transport</keyword>
<dbReference type="InterPro" id="IPR051045">
    <property type="entry name" value="TonB-dependent_transducer"/>
</dbReference>
<evidence type="ECO:0000256" key="8">
    <source>
        <dbReference type="ARBA" id="ARBA00022989"/>
    </source>
</evidence>
<evidence type="ECO:0000256" key="11">
    <source>
        <dbReference type="SAM" id="MobiDB-lite"/>
    </source>
</evidence>
<dbReference type="InterPro" id="IPR003538">
    <property type="entry name" value="TonB"/>
</dbReference>
<keyword evidence="3 10" id="KW-0813">Transport</keyword>
<dbReference type="NCBIfam" id="TIGR01352">
    <property type="entry name" value="tonB_Cterm"/>
    <property type="match status" value="1"/>
</dbReference>
<feature type="region of interest" description="Disordered" evidence="11">
    <location>
        <begin position="61"/>
        <end position="82"/>
    </location>
</feature>
<evidence type="ECO:0000259" key="12">
    <source>
        <dbReference type="PROSITE" id="PS52015"/>
    </source>
</evidence>
<sequence>MPALRTAFTPLQPGVKFSSALLSATAITFLLFAAMQQLIKADGMQRPAAMSYKPVQLYDIPKDTPTNVRQPPPKMPEPQVRDLPKPQLLKEDLTQVGPDSIGIAPVELPANNGTMGRWEQGDRGATPLVRVEPRYPIAAARDGITGWVQLSFTIDKTGAVTQVEVLSAEPANVFNREAIRALKRWKYQPKIVNGEAINQPNMQVQLDFSLQAD</sequence>
<dbReference type="PRINTS" id="PR01374">
    <property type="entry name" value="TONBPROTEIN"/>
</dbReference>
<dbReference type="SUPFAM" id="SSF74653">
    <property type="entry name" value="TolA/TonB C-terminal domain"/>
    <property type="match status" value="1"/>
</dbReference>
<reference evidence="13 14" key="1">
    <citation type="submission" date="2020-12" db="EMBL/GenBank/DDBJ databases">
        <authorList>
            <person name="Ruan W."/>
            <person name="Khan S.A."/>
            <person name="Jeon C.O."/>
        </authorList>
    </citation>
    <scope>NUCLEOTIDE SEQUENCE [LARGE SCALE GENOMIC DNA]</scope>
    <source>
        <strain evidence="13 14">MA-13</strain>
    </source>
</reference>
<comment type="function">
    <text evidence="10">Interacts with outer membrane receptor proteins that carry out high-affinity binding and energy dependent uptake into the periplasmic space of specific substrates. It could act to transduce energy from the cytoplasmic membrane to specific energy-requiring processes in the outer membrane, resulting in the release into the periplasm of ligands bound by these outer membrane proteins.</text>
</comment>
<evidence type="ECO:0000256" key="4">
    <source>
        <dbReference type="ARBA" id="ARBA00022475"/>
    </source>
</evidence>
<comment type="caution">
    <text evidence="13">The sequence shown here is derived from an EMBL/GenBank/DDBJ whole genome shotgun (WGS) entry which is preliminary data.</text>
</comment>
<keyword evidence="4 10" id="KW-1003">Cell membrane</keyword>
<evidence type="ECO:0000256" key="9">
    <source>
        <dbReference type="ARBA" id="ARBA00023136"/>
    </source>
</evidence>
<evidence type="ECO:0000313" key="13">
    <source>
        <dbReference type="EMBL" id="MBZ9610269.1"/>
    </source>
</evidence>
<dbReference type="InterPro" id="IPR006260">
    <property type="entry name" value="TonB/TolA_C"/>
</dbReference>
<keyword evidence="9 10" id="KW-0472">Membrane</keyword>
<accession>A0ABS7X3Y3</accession>
<evidence type="ECO:0000256" key="7">
    <source>
        <dbReference type="ARBA" id="ARBA00022927"/>
    </source>
</evidence>
<evidence type="ECO:0000313" key="14">
    <source>
        <dbReference type="Proteomes" id="UP000663814"/>
    </source>
</evidence>
<keyword evidence="14" id="KW-1185">Reference proteome</keyword>
<evidence type="ECO:0000256" key="10">
    <source>
        <dbReference type="RuleBase" id="RU362123"/>
    </source>
</evidence>
<comment type="similarity">
    <text evidence="2 10">Belongs to the TonB family.</text>
</comment>
<protein>
    <recommendedName>
        <fullName evidence="10">Protein TonB</fullName>
    </recommendedName>
</protein>
<feature type="region of interest" description="Disordered" evidence="11">
    <location>
        <begin position="100"/>
        <end position="121"/>
    </location>
</feature>
<gene>
    <name evidence="13" type="ORF">I4W93_001540</name>
</gene>
<evidence type="ECO:0000256" key="2">
    <source>
        <dbReference type="ARBA" id="ARBA00006555"/>
    </source>
</evidence>
<feature type="transmembrane region" description="Helical" evidence="10">
    <location>
        <begin position="20"/>
        <end position="39"/>
    </location>
</feature>
<reference evidence="13 14" key="2">
    <citation type="submission" date="2021-08" db="EMBL/GenBank/DDBJ databases">
        <title>Rheinheimera aquimaris sp. nov., isolated from seawater of the East Sea in Korea.</title>
        <authorList>
            <person name="Kim K.H."/>
            <person name="Wenting R."/>
            <person name="Kim K.R."/>
            <person name="Jeon C.O."/>
        </authorList>
    </citation>
    <scope>NUCLEOTIDE SEQUENCE [LARGE SCALE GENOMIC DNA]</scope>
    <source>
        <strain evidence="13 14">MA-13</strain>
    </source>
</reference>
<keyword evidence="10" id="KW-0735">Signal-anchor</keyword>
<dbReference type="PANTHER" id="PTHR33446:SF14">
    <property type="entry name" value="PROTEIN TONB"/>
    <property type="match status" value="1"/>
</dbReference>
<keyword evidence="5 10" id="KW-0997">Cell inner membrane</keyword>
<evidence type="ECO:0000256" key="3">
    <source>
        <dbReference type="ARBA" id="ARBA00022448"/>
    </source>
</evidence>
<feature type="domain" description="TonB C-terminal" evidence="12">
    <location>
        <begin position="120"/>
        <end position="213"/>
    </location>
</feature>
<dbReference type="Pfam" id="PF03544">
    <property type="entry name" value="TonB_C"/>
    <property type="match status" value="1"/>
</dbReference>